<dbReference type="Gene3D" id="3.30.1450.10">
    <property type="match status" value="1"/>
</dbReference>
<proteinExistence type="predicted"/>
<gene>
    <name evidence="5" type="primary">bamE</name>
    <name evidence="5" type="ORF">D9T18_06200</name>
</gene>
<evidence type="ECO:0000256" key="3">
    <source>
        <dbReference type="SAM" id="SignalP"/>
    </source>
</evidence>
<evidence type="ECO:0000313" key="6">
    <source>
        <dbReference type="Proteomes" id="UP000279995"/>
    </source>
</evidence>
<sequence>MKYGILILCALLLTACATANYTTGSDFKTDKVDQIEKGVTTKEQVASWFGEPYSKTVINGNQVKWLYFYSQGTSKAQSYVFTMKVQTEGTQKTLDILFDDGIVSNYTYTNGAAPQMSIN</sequence>
<keyword evidence="1 3" id="KW-0732">Signal</keyword>
<dbReference type="EMBL" id="CP033065">
    <property type="protein sequence ID" value="AYM86318.1"/>
    <property type="molecule type" value="Genomic_DNA"/>
</dbReference>
<evidence type="ECO:0000256" key="2">
    <source>
        <dbReference type="ARBA" id="ARBA00023136"/>
    </source>
</evidence>
<protein>
    <submittedName>
        <fullName evidence="5">Outer membrane protein assembly factor BamE</fullName>
    </submittedName>
</protein>
<reference evidence="5 6" key="1">
    <citation type="submission" date="2018-10" db="EMBL/GenBank/DDBJ databases">
        <title>Complete Genome Sequence and Transcriptomic Profiles of a Marine Bacterium, Pseudoalteromonas agarivorans Hao 2018.</title>
        <authorList>
            <person name="Hao L."/>
        </authorList>
    </citation>
    <scope>NUCLEOTIDE SEQUENCE [LARGE SCALE GENOMIC DNA]</scope>
    <source>
        <strain evidence="5 6">Hao 2018</strain>
    </source>
</reference>
<dbReference type="PROSITE" id="PS51257">
    <property type="entry name" value="PROKAR_LIPOPROTEIN"/>
    <property type="match status" value="1"/>
</dbReference>
<dbReference type="AlphaFoldDB" id="A0AAD0TY79"/>
<feature type="domain" description="Outer membrane protein assembly factor BamE" evidence="4">
    <location>
        <begin position="28"/>
        <end position="102"/>
    </location>
</feature>
<dbReference type="RefSeq" id="WP_076919153.1">
    <property type="nucleotide sequence ID" value="NZ_CP033065.1"/>
</dbReference>
<dbReference type="InterPro" id="IPR037873">
    <property type="entry name" value="BamE-like"/>
</dbReference>
<name>A0AAD0TY79_9GAMM</name>
<feature type="signal peptide" evidence="3">
    <location>
        <begin position="1"/>
        <end position="19"/>
    </location>
</feature>
<evidence type="ECO:0000313" key="5">
    <source>
        <dbReference type="EMBL" id="AYM86318.1"/>
    </source>
</evidence>
<organism evidence="5 6">
    <name type="scientific">Pseudoalteromonas agarivorans</name>
    <dbReference type="NCBI Taxonomy" id="176102"/>
    <lineage>
        <taxon>Bacteria</taxon>
        <taxon>Pseudomonadati</taxon>
        <taxon>Pseudomonadota</taxon>
        <taxon>Gammaproteobacteria</taxon>
        <taxon>Alteromonadales</taxon>
        <taxon>Pseudoalteromonadaceae</taxon>
        <taxon>Pseudoalteromonas</taxon>
    </lineage>
</organism>
<dbReference type="GO" id="GO:0019867">
    <property type="term" value="C:outer membrane"/>
    <property type="evidence" value="ECO:0007669"/>
    <property type="project" value="InterPro"/>
</dbReference>
<dbReference type="Proteomes" id="UP000279995">
    <property type="component" value="Chromosome I"/>
</dbReference>
<dbReference type="Pfam" id="PF04355">
    <property type="entry name" value="BamE"/>
    <property type="match status" value="1"/>
</dbReference>
<evidence type="ECO:0000256" key="1">
    <source>
        <dbReference type="ARBA" id="ARBA00022729"/>
    </source>
</evidence>
<accession>A0AAD0TY79</accession>
<dbReference type="InterPro" id="IPR007450">
    <property type="entry name" value="BamE_dom"/>
</dbReference>
<evidence type="ECO:0000259" key="4">
    <source>
        <dbReference type="Pfam" id="PF04355"/>
    </source>
</evidence>
<feature type="chain" id="PRO_5042133313" evidence="3">
    <location>
        <begin position="20"/>
        <end position="119"/>
    </location>
</feature>
<keyword evidence="2" id="KW-0472">Membrane</keyword>